<evidence type="ECO:0000256" key="1">
    <source>
        <dbReference type="SAM" id="Coils"/>
    </source>
</evidence>
<gene>
    <name evidence="3" type="ORF">EgrG_000847500</name>
</gene>
<organism evidence="3">
    <name type="scientific">Echinococcus granulosus</name>
    <name type="common">Hydatid tapeworm</name>
    <dbReference type="NCBI Taxonomy" id="6210"/>
    <lineage>
        <taxon>Eukaryota</taxon>
        <taxon>Metazoa</taxon>
        <taxon>Spiralia</taxon>
        <taxon>Lophotrochozoa</taxon>
        <taxon>Platyhelminthes</taxon>
        <taxon>Cestoda</taxon>
        <taxon>Eucestoda</taxon>
        <taxon>Cyclophyllidea</taxon>
        <taxon>Taeniidae</taxon>
        <taxon>Echinococcus</taxon>
        <taxon>Echinococcus granulosus group</taxon>
    </lineage>
</organism>
<reference evidence="5" key="3">
    <citation type="submission" date="2020-10" db="UniProtKB">
        <authorList>
            <consortium name="WormBaseParasite"/>
        </authorList>
    </citation>
    <scope>IDENTIFICATION</scope>
</reference>
<evidence type="ECO:0000313" key="3">
    <source>
        <dbReference type="EMBL" id="CDS16063.1"/>
    </source>
</evidence>
<proteinExistence type="predicted"/>
<feature type="coiled-coil region" evidence="1">
    <location>
        <begin position="274"/>
        <end position="308"/>
    </location>
</feature>
<dbReference type="WBParaSite" id="EgrG_000847500">
    <property type="protein sequence ID" value="EgrG_000847500"/>
    <property type="gene ID" value="EgrG_000847500"/>
</dbReference>
<reference evidence="3 4" key="1">
    <citation type="journal article" date="2013" name="Nature">
        <title>The genomes of four tapeworm species reveal adaptations to parasitism.</title>
        <authorList>
            <person name="Tsai I.J."/>
            <person name="Zarowiecki M."/>
            <person name="Holroyd N."/>
            <person name="Garciarrubio A."/>
            <person name="Sanchez-Flores A."/>
            <person name="Brooks K.L."/>
            <person name="Tracey A."/>
            <person name="Bobes R.J."/>
            <person name="Fragoso G."/>
            <person name="Sciutto E."/>
            <person name="Aslett M."/>
            <person name="Beasley H."/>
            <person name="Bennett H.M."/>
            <person name="Cai J."/>
            <person name="Camicia F."/>
            <person name="Clark R."/>
            <person name="Cucher M."/>
            <person name="De Silva N."/>
            <person name="Day T.A."/>
            <person name="Deplazes P."/>
            <person name="Estrada K."/>
            <person name="Fernandez C."/>
            <person name="Holland P.W."/>
            <person name="Hou J."/>
            <person name="Hu S."/>
            <person name="Huckvale T."/>
            <person name="Hung S.S."/>
            <person name="Kamenetzky L."/>
            <person name="Keane J.A."/>
            <person name="Kiss F."/>
            <person name="Koziol U."/>
            <person name="Lambert O."/>
            <person name="Liu K."/>
            <person name="Luo X."/>
            <person name="Luo Y."/>
            <person name="Macchiaroli N."/>
            <person name="Nichol S."/>
            <person name="Paps J."/>
            <person name="Parkinson J."/>
            <person name="Pouchkina-Stantcheva N."/>
            <person name="Riddiford N."/>
            <person name="Rosenzvit M."/>
            <person name="Salinas G."/>
            <person name="Wasmuth J.D."/>
            <person name="Zamanian M."/>
            <person name="Zheng Y."/>
            <person name="Cai X."/>
            <person name="Soberon X."/>
            <person name="Olson P.D."/>
            <person name="Laclette J.P."/>
            <person name="Brehm K."/>
            <person name="Berriman M."/>
            <person name="Garciarrubio A."/>
            <person name="Bobes R.J."/>
            <person name="Fragoso G."/>
            <person name="Sanchez-Flores A."/>
            <person name="Estrada K."/>
            <person name="Cevallos M.A."/>
            <person name="Morett E."/>
            <person name="Gonzalez V."/>
            <person name="Portillo T."/>
            <person name="Ochoa-Leyva A."/>
            <person name="Jose M.V."/>
            <person name="Sciutto E."/>
            <person name="Landa A."/>
            <person name="Jimenez L."/>
            <person name="Valdes V."/>
            <person name="Carrero J.C."/>
            <person name="Larralde C."/>
            <person name="Morales-Montor J."/>
            <person name="Limon-Lason J."/>
            <person name="Soberon X."/>
            <person name="Laclette J.P."/>
        </authorList>
    </citation>
    <scope>NUCLEOTIDE SEQUENCE [LARGE SCALE GENOMIC DNA]</scope>
</reference>
<dbReference type="OrthoDB" id="6255147at2759"/>
<dbReference type="AlphaFoldDB" id="A0A068W8W8"/>
<feature type="compositionally biased region" description="Low complexity" evidence="2">
    <location>
        <begin position="508"/>
        <end position="523"/>
    </location>
</feature>
<evidence type="ECO:0000313" key="5">
    <source>
        <dbReference type="WBParaSite" id="EgrG_000847500"/>
    </source>
</evidence>
<reference evidence="3" key="2">
    <citation type="submission" date="2014-06" db="EMBL/GenBank/DDBJ databases">
        <authorList>
            <person name="Aslett M."/>
        </authorList>
    </citation>
    <scope>NUCLEOTIDE SEQUENCE</scope>
</reference>
<sequence>MGAKESSRSTQYQAIDLWTYESLVQYSILQSACSVAEVVTCDAAAVASSCRGLVIALKKLLNLLSIEDLTKLSGEYFRANEENTMLRAQNGSVGRIVADEMFAQPFRTGGKPKCSDLNRTDVFEIVEKICEQAEDERQILETELRNARYDLDRARESHEVSEKTISYIKTQLESEKRRYSYLEDSSSDIIAVIRDIATELDCFEPASGGLRIAQSLKRQVMGLLSAFPWLRSWKGMEQLPVESCGEVNPYHIVQLKEMELKEKAGALEAARSFINDLGVELKDVKADRARLRGELERKNLLIQKLREEGAEKSIQIDRYRATFDALFEPNTAAKFAKQVAEQYKRYKSKSPIQRTTKSTCSIDAVPTESSQHISSCGERHVPHHPSCQQSSIEVASCAAFTPFPKPLLPTEGPCRDKENFPDDMASRTLHLTQSNLEQRVYFNFGTEQALKKPLNASPMTTDSKRIRLAKESPKALPLRIVSNGWTGQTLLQAKYSHLNHRSQRCTESVPTSKPSSPHPSLSSAEKPDPGCPIS</sequence>
<protein>
    <submittedName>
        <fullName evidence="5">SAE2 domain-containing protein</fullName>
    </submittedName>
</protein>
<evidence type="ECO:0000313" key="4">
    <source>
        <dbReference type="Proteomes" id="UP000492820"/>
    </source>
</evidence>
<dbReference type="Proteomes" id="UP000492820">
    <property type="component" value="Unassembled WGS sequence"/>
</dbReference>
<feature type="coiled-coil region" evidence="1">
    <location>
        <begin position="123"/>
        <end position="157"/>
    </location>
</feature>
<keyword evidence="1" id="KW-0175">Coiled coil</keyword>
<evidence type="ECO:0000256" key="2">
    <source>
        <dbReference type="SAM" id="MobiDB-lite"/>
    </source>
</evidence>
<feature type="region of interest" description="Disordered" evidence="2">
    <location>
        <begin position="501"/>
        <end position="534"/>
    </location>
</feature>
<dbReference type="EMBL" id="LK028576">
    <property type="protein sequence ID" value="CDS16063.1"/>
    <property type="molecule type" value="Genomic_DNA"/>
</dbReference>
<name>A0A068W8W8_ECHGR</name>
<accession>A0A068W8W8</accession>